<sequence>MAAPKTIILARPHPFIVDDMTAFLAGQGYDPLVCREDNTLERADTTIAHGAVVSTALNAMVSYSVRETIDILHQKKPDLPIVLATLLSVELAEKQFNATIAKEGEKLITCDRGSLTSPWLGTPNGYLLLTRDDLLNNSALVQPLIERHFR</sequence>
<name>A0A5S9PRM2_9GAMM</name>
<dbReference type="EMBL" id="CACSIO010000012">
    <property type="protein sequence ID" value="CAA0106933.1"/>
    <property type="molecule type" value="Genomic_DNA"/>
</dbReference>
<dbReference type="AlphaFoldDB" id="A0A5S9PRM2"/>
<dbReference type="Proteomes" id="UP000441399">
    <property type="component" value="Unassembled WGS sequence"/>
</dbReference>
<accession>A0A5S9PRM2</accession>
<evidence type="ECO:0000313" key="1">
    <source>
        <dbReference type="EMBL" id="CAA0106933.1"/>
    </source>
</evidence>
<organism evidence="1 2">
    <name type="scientific">BD1-7 clade bacterium</name>
    <dbReference type="NCBI Taxonomy" id="2029982"/>
    <lineage>
        <taxon>Bacteria</taxon>
        <taxon>Pseudomonadati</taxon>
        <taxon>Pseudomonadota</taxon>
        <taxon>Gammaproteobacteria</taxon>
        <taxon>Cellvibrionales</taxon>
        <taxon>Spongiibacteraceae</taxon>
        <taxon>BD1-7 clade</taxon>
    </lineage>
</organism>
<keyword evidence="2" id="KW-1185">Reference proteome</keyword>
<evidence type="ECO:0000313" key="2">
    <source>
        <dbReference type="Proteomes" id="UP000441399"/>
    </source>
</evidence>
<gene>
    <name evidence="1" type="ORF">OPDIPICF_01124</name>
</gene>
<proteinExistence type="predicted"/>
<dbReference type="OrthoDB" id="9154408at2"/>
<reference evidence="1 2" key="1">
    <citation type="submission" date="2019-11" db="EMBL/GenBank/DDBJ databases">
        <authorList>
            <person name="Holert J."/>
        </authorList>
    </citation>
    <scope>NUCLEOTIDE SEQUENCE [LARGE SCALE GENOMIC DNA]</scope>
    <source>
        <strain evidence="1">SB11_3</strain>
    </source>
</reference>
<protein>
    <submittedName>
        <fullName evidence="1">Uncharacterized protein</fullName>
    </submittedName>
</protein>